<dbReference type="PROSITE" id="PS50949">
    <property type="entry name" value="HTH_GNTR"/>
    <property type="match status" value="1"/>
</dbReference>
<dbReference type="InterPro" id="IPR015424">
    <property type="entry name" value="PyrdxlP-dep_Trfase"/>
</dbReference>
<dbReference type="InterPro" id="IPR004839">
    <property type="entry name" value="Aminotransferase_I/II_large"/>
</dbReference>
<keyword evidence="4" id="KW-0805">Transcription regulation</keyword>
<dbReference type="RefSeq" id="WP_103319565.1">
    <property type="nucleotide sequence ID" value="NZ_PPTF01000033.1"/>
</dbReference>
<accession>A0A2K4MPX3</accession>
<dbReference type="Gene3D" id="1.10.10.10">
    <property type="entry name" value="Winged helix-like DNA-binding domain superfamily/Winged helix DNA-binding domain"/>
    <property type="match status" value="1"/>
</dbReference>
<evidence type="ECO:0000256" key="1">
    <source>
        <dbReference type="ARBA" id="ARBA00005384"/>
    </source>
</evidence>
<sequence>MNRDWLCSYLKPRLQRGQGENLSRQLYRHLRELIRQTRLAPGSAVPASRQLAEALALGRNTVLAAYEQLIAEGYLESRHGSGTYVCQAFASTASPAPAALPRRELSRRGVQLQAYSRLPASKFGAFIPGQPELARFPHQQWQKCLARSQRTAPLEWMHYQREGGLQALRHALAEYLFLTRSVRCSPEQILVTSGTQVGLALIAKLLADPGDIAWLEEPGYTGAQAAMLEAGLACRPVPVDQHGLAPLSCAASPKLIYATPAHQYPTGVIMGLARRLELLQTARHHDSWIIEDDYDGEFSHTANPLAALQSLDQDNRVIYLGTFSKVMFPALKLGYLVLPPELVEAFRHCQARLHGETGYLHQAALADFIERGHFAQHIRNMRELYAHRQHLLRTAMARYLGDALPISGGEAGMHLLANLPLGFDEWELQDAAAKQGLWLRPLARHFLGKADRNGLVLGYAAVPDERIAPASQALARLLESRL</sequence>
<keyword evidence="6" id="KW-0804">Transcription</keyword>
<evidence type="ECO:0000256" key="3">
    <source>
        <dbReference type="ARBA" id="ARBA00022898"/>
    </source>
</evidence>
<dbReference type="GO" id="GO:0003700">
    <property type="term" value="F:DNA-binding transcription factor activity"/>
    <property type="evidence" value="ECO:0007669"/>
    <property type="project" value="InterPro"/>
</dbReference>
<keyword evidence="8" id="KW-0032">Aminotransferase</keyword>
<dbReference type="AlphaFoldDB" id="A0A2K4MPX3"/>
<evidence type="ECO:0000256" key="4">
    <source>
        <dbReference type="ARBA" id="ARBA00023015"/>
    </source>
</evidence>
<organism evidence="8 9">
    <name type="scientific">Chromobacterium sinusclupearum</name>
    <dbReference type="NCBI Taxonomy" id="2077146"/>
    <lineage>
        <taxon>Bacteria</taxon>
        <taxon>Pseudomonadati</taxon>
        <taxon>Pseudomonadota</taxon>
        <taxon>Betaproteobacteria</taxon>
        <taxon>Neisseriales</taxon>
        <taxon>Chromobacteriaceae</taxon>
        <taxon>Chromobacterium</taxon>
    </lineage>
</organism>
<protein>
    <recommendedName>
        <fullName evidence="2">Putative 8-amino-7-oxononanoate synthase</fullName>
    </recommendedName>
</protein>
<evidence type="ECO:0000313" key="9">
    <source>
        <dbReference type="Proteomes" id="UP000236416"/>
    </source>
</evidence>
<keyword evidence="5" id="KW-0238">DNA-binding</keyword>
<dbReference type="CDD" id="cd07377">
    <property type="entry name" value="WHTH_GntR"/>
    <property type="match status" value="1"/>
</dbReference>
<keyword evidence="9" id="KW-1185">Reference proteome</keyword>
<keyword evidence="3" id="KW-0663">Pyridoxal phosphate</keyword>
<evidence type="ECO:0000313" key="8">
    <source>
        <dbReference type="EMBL" id="POA98825.1"/>
    </source>
</evidence>
<dbReference type="SUPFAM" id="SSF46785">
    <property type="entry name" value="Winged helix' DNA-binding domain"/>
    <property type="match status" value="1"/>
</dbReference>
<proteinExistence type="inferred from homology"/>
<evidence type="ECO:0000259" key="7">
    <source>
        <dbReference type="PROSITE" id="PS50949"/>
    </source>
</evidence>
<dbReference type="CDD" id="cd00609">
    <property type="entry name" value="AAT_like"/>
    <property type="match status" value="1"/>
</dbReference>
<name>A0A2K4MPX3_9NEIS</name>
<dbReference type="InterPro" id="IPR000524">
    <property type="entry name" value="Tscrpt_reg_HTH_GntR"/>
</dbReference>
<dbReference type="GO" id="GO:0008483">
    <property type="term" value="F:transaminase activity"/>
    <property type="evidence" value="ECO:0007669"/>
    <property type="project" value="UniProtKB-KW"/>
</dbReference>
<gene>
    <name evidence="8" type="ORF">C2134_09580</name>
</gene>
<evidence type="ECO:0000256" key="2">
    <source>
        <dbReference type="ARBA" id="ARBA00021531"/>
    </source>
</evidence>
<dbReference type="Proteomes" id="UP000236416">
    <property type="component" value="Unassembled WGS sequence"/>
</dbReference>
<dbReference type="SUPFAM" id="SSF53383">
    <property type="entry name" value="PLP-dependent transferases"/>
    <property type="match status" value="1"/>
</dbReference>
<dbReference type="PANTHER" id="PTHR46577:SF1">
    <property type="entry name" value="HTH-TYPE TRANSCRIPTIONAL REGULATORY PROTEIN GABR"/>
    <property type="match status" value="1"/>
</dbReference>
<dbReference type="EMBL" id="PPTF01000033">
    <property type="protein sequence ID" value="POA98825.1"/>
    <property type="molecule type" value="Genomic_DNA"/>
</dbReference>
<dbReference type="Pfam" id="PF00392">
    <property type="entry name" value="GntR"/>
    <property type="match status" value="1"/>
</dbReference>
<evidence type="ECO:0000256" key="5">
    <source>
        <dbReference type="ARBA" id="ARBA00023125"/>
    </source>
</evidence>
<dbReference type="InterPro" id="IPR036390">
    <property type="entry name" value="WH_DNA-bd_sf"/>
</dbReference>
<dbReference type="SMART" id="SM00345">
    <property type="entry name" value="HTH_GNTR"/>
    <property type="match status" value="1"/>
</dbReference>
<reference evidence="8 9" key="1">
    <citation type="submission" date="2018-01" db="EMBL/GenBank/DDBJ databases">
        <title>Genomic Sequence of Chromobacterium MWU13-2610 from wild cranberry bogs within the Cape Cod National Seashore.</title>
        <authorList>
            <person name="O'Hara-Hanley K."/>
            <person name="Soby S."/>
            <person name="Harrison A."/>
        </authorList>
    </citation>
    <scope>NUCLEOTIDE SEQUENCE [LARGE SCALE GENOMIC DNA]</scope>
    <source>
        <strain evidence="8 9">MWU13-2610</strain>
    </source>
</reference>
<evidence type="ECO:0000256" key="6">
    <source>
        <dbReference type="ARBA" id="ARBA00023163"/>
    </source>
</evidence>
<keyword evidence="8" id="KW-0808">Transferase</keyword>
<dbReference type="GO" id="GO:0003677">
    <property type="term" value="F:DNA binding"/>
    <property type="evidence" value="ECO:0007669"/>
    <property type="project" value="UniProtKB-KW"/>
</dbReference>
<dbReference type="InterPro" id="IPR036388">
    <property type="entry name" value="WH-like_DNA-bd_sf"/>
</dbReference>
<dbReference type="GO" id="GO:0030170">
    <property type="term" value="F:pyridoxal phosphate binding"/>
    <property type="evidence" value="ECO:0007669"/>
    <property type="project" value="InterPro"/>
</dbReference>
<comment type="similarity">
    <text evidence="1">In the C-terminal section; belongs to the class-I pyridoxal-phosphate-dependent aminotransferase family.</text>
</comment>
<dbReference type="Gene3D" id="3.40.640.10">
    <property type="entry name" value="Type I PLP-dependent aspartate aminotransferase-like (Major domain)"/>
    <property type="match status" value="1"/>
</dbReference>
<dbReference type="InterPro" id="IPR051446">
    <property type="entry name" value="HTH_trans_reg/aminotransferase"/>
</dbReference>
<feature type="domain" description="HTH gntR-type" evidence="7">
    <location>
        <begin position="20"/>
        <end position="88"/>
    </location>
</feature>
<dbReference type="PANTHER" id="PTHR46577">
    <property type="entry name" value="HTH-TYPE TRANSCRIPTIONAL REGULATORY PROTEIN GABR"/>
    <property type="match status" value="1"/>
</dbReference>
<dbReference type="InterPro" id="IPR015421">
    <property type="entry name" value="PyrdxlP-dep_Trfase_major"/>
</dbReference>
<dbReference type="Pfam" id="PF00155">
    <property type="entry name" value="Aminotran_1_2"/>
    <property type="match status" value="1"/>
</dbReference>
<comment type="caution">
    <text evidence="8">The sequence shown here is derived from an EMBL/GenBank/DDBJ whole genome shotgun (WGS) entry which is preliminary data.</text>
</comment>